<evidence type="ECO:0000313" key="3">
    <source>
        <dbReference type="Proteomes" id="UP001152867"/>
    </source>
</evidence>
<dbReference type="EMBL" id="JANDJP010000005">
    <property type="protein sequence ID" value="MDF9913719.1"/>
    <property type="molecule type" value="Genomic_DNA"/>
</dbReference>
<protein>
    <submittedName>
        <fullName evidence="2">DUF2892 domain-containing protein</fullName>
    </submittedName>
</protein>
<keyword evidence="1" id="KW-1133">Transmembrane helix</keyword>
<feature type="transmembrane region" description="Helical" evidence="1">
    <location>
        <begin position="95"/>
        <end position="116"/>
    </location>
</feature>
<keyword evidence="1" id="KW-0472">Membrane</keyword>
<proteinExistence type="predicted"/>
<evidence type="ECO:0000313" key="2">
    <source>
        <dbReference type="EMBL" id="MDF9913719.1"/>
    </source>
</evidence>
<organism evidence="2 3">
    <name type="scientific">Furfurilactobacillus milii</name>
    <dbReference type="NCBI Taxonomy" id="2888272"/>
    <lineage>
        <taxon>Bacteria</taxon>
        <taxon>Bacillati</taxon>
        <taxon>Bacillota</taxon>
        <taxon>Bacilli</taxon>
        <taxon>Lactobacillales</taxon>
        <taxon>Lactobacillaceae</taxon>
        <taxon>Furfurilactobacillus</taxon>
    </lineage>
</organism>
<reference evidence="2" key="1">
    <citation type="submission" date="2022-06" db="EMBL/GenBank/DDBJ databases">
        <title>Antifungal cultures and metabolites of lactic acid bacteria for use in dairy fermentations.</title>
        <authorList>
            <person name="Zhao Z."/>
            <person name="Gaenzle M."/>
        </authorList>
    </citation>
    <scope>NUCLEOTIDE SEQUENCE</scope>
    <source>
        <strain evidence="2">FUA3126</strain>
    </source>
</reference>
<evidence type="ECO:0000256" key="1">
    <source>
        <dbReference type="SAM" id="Phobius"/>
    </source>
</evidence>
<name>A0ABT6DC35_9LACO</name>
<dbReference type="RefSeq" id="WP_178942169.1">
    <property type="nucleotide sequence ID" value="NZ_JAIWJF010000005.1"/>
</dbReference>
<dbReference type="Proteomes" id="UP001152867">
    <property type="component" value="Unassembled WGS sequence"/>
</dbReference>
<sequence length="172" mass="18660">MSENQNDTANKSFSVSLVAPWVKGNMFVDNDFFHVDIPNTVLFGMVPAGRQRDTSPLNTISNVYTSNSYKLGRIFLGGLIALGGIASIGSSAVTGIILILLGFAILGSGILTTFAYERSGVEKQVSLPFFEANHSKELEQQLTEALSAFQSSRNVTANTQQIIEAMNKQHEK</sequence>
<comment type="caution">
    <text evidence="2">The sequence shown here is derived from an EMBL/GenBank/DDBJ whole genome shotgun (WGS) entry which is preliminary data.</text>
</comment>
<feature type="transmembrane region" description="Helical" evidence="1">
    <location>
        <begin position="71"/>
        <end position="89"/>
    </location>
</feature>
<gene>
    <name evidence="2" type="ORF">NNA32_05570</name>
</gene>
<accession>A0ABT6DC35</accession>
<keyword evidence="3" id="KW-1185">Reference proteome</keyword>
<keyword evidence="1" id="KW-0812">Transmembrane</keyword>